<dbReference type="InterPro" id="IPR001387">
    <property type="entry name" value="Cro/C1-type_HTH"/>
</dbReference>
<protein>
    <recommendedName>
        <fullName evidence="2">HTH cro/C1-type domain-containing protein</fullName>
    </recommendedName>
</protein>
<dbReference type="Proteomes" id="UP001165124">
    <property type="component" value="Unassembled WGS sequence"/>
</dbReference>
<organism evidence="3 4">
    <name type="scientific">Actinomadura rubrobrunea</name>
    <dbReference type="NCBI Taxonomy" id="115335"/>
    <lineage>
        <taxon>Bacteria</taxon>
        <taxon>Bacillati</taxon>
        <taxon>Actinomycetota</taxon>
        <taxon>Actinomycetes</taxon>
        <taxon>Streptosporangiales</taxon>
        <taxon>Thermomonosporaceae</taxon>
        <taxon>Actinomadura</taxon>
    </lineage>
</organism>
<dbReference type="Pfam" id="PF13560">
    <property type="entry name" value="HTH_31"/>
    <property type="match status" value="1"/>
</dbReference>
<dbReference type="AlphaFoldDB" id="A0A9W6PSF7"/>
<dbReference type="SMART" id="SM00530">
    <property type="entry name" value="HTH_XRE"/>
    <property type="match status" value="1"/>
</dbReference>
<dbReference type="Gene3D" id="1.10.260.40">
    <property type="entry name" value="lambda repressor-like DNA-binding domains"/>
    <property type="match status" value="1"/>
</dbReference>
<dbReference type="PROSITE" id="PS50943">
    <property type="entry name" value="HTH_CROC1"/>
    <property type="match status" value="1"/>
</dbReference>
<feature type="region of interest" description="Disordered" evidence="1">
    <location>
        <begin position="1"/>
        <end position="22"/>
    </location>
</feature>
<accession>A0A9W6PSF7</accession>
<dbReference type="GO" id="GO:0003677">
    <property type="term" value="F:DNA binding"/>
    <property type="evidence" value="ECO:0007669"/>
    <property type="project" value="InterPro"/>
</dbReference>
<dbReference type="Pfam" id="PF19054">
    <property type="entry name" value="DUF5753"/>
    <property type="match status" value="1"/>
</dbReference>
<dbReference type="EMBL" id="BSRZ01000001">
    <property type="protein sequence ID" value="GLW62166.1"/>
    <property type="molecule type" value="Genomic_DNA"/>
</dbReference>
<evidence type="ECO:0000313" key="4">
    <source>
        <dbReference type="Proteomes" id="UP001165124"/>
    </source>
</evidence>
<sequence>MLTKSDGASGSPPSPHAHRHNAWPFEHEQSATATGRRPNWHELASQLRPTLMPPSNGAFAHVRDPHVHLAHVRISARLTEEVENRDARPQPAITLHNPGLLQKVTDPYAVSSPGGRAVMPSPYVRRRRLAAELRRLREERGLTAEELGQVLFHSRTKITRLENAQVRPNLAEIMDLLERLEVTGPRYDKILRLARDAAAKGWWDRYGASMGPRQRLAADLESNADTIRGYDQSAFPALLQIPEYVDALVELDERQGTLDYRPDRMAHARTQRQQRLLQPGGPTYEAILDESMIHRLAVPPEIKAAQLRHITTLVSSEEHIRVMVLPSDKPIPGGFLPKASFYLYTFPEPGDPPLVVVDTITTDLILTQRNEVKRYTDMYDRLREAALSPDDSIAFLKRVADRLTDQAGSRT</sequence>
<comment type="caution">
    <text evidence="3">The sequence shown here is derived from an EMBL/GenBank/DDBJ whole genome shotgun (WGS) entry which is preliminary data.</text>
</comment>
<dbReference type="SUPFAM" id="SSF47413">
    <property type="entry name" value="lambda repressor-like DNA-binding domains"/>
    <property type="match status" value="1"/>
</dbReference>
<evidence type="ECO:0000259" key="2">
    <source>
        <dbReference type="PROSITE" id="PS50943"/>
    </source>
</evidence>
<evidence type="ECO:0000256" key="1">
    <source>
        <dbReference type="SAM" id="MobiDB-lite"/>
    </source>
</evidence>
<feature type="domain" description="HTH cro/C1-type" evidence="2">
    <location>
        <begin position="133"/>
        <end position="187"/>
    </location>
</feature>
<reference evidence="3" key="1">
    <citation type="submission" date="2023-02" db="EMBL/GenBank/DDBJ databases">
        <title>Actinomadura rubrobrunea NBRC 14622.</title>
        <authorList>
            <person name="Ichikawa N."/>
            <person name="Sato H."/>
            <person name="Tonouchi N."/>
        </authorList>
    </citation>
    <scope>NUCLEOTIDE SEQUENCE</scope>
    <source>
        <strain evidence="3">NBRC 14622</strain>
    </source>
</reference>
<dbReference type="CDD" id="cd00093">
    <property type="entry name" value="HTH_XRE"/>
    <property type="match status" value="1"/>
</dbReference>
<name>A0A9W6PSF7_9ACTN</name>
<evidence type="ECO:0000313" key="3">
    <source>
        <dbReference type="EMBL" id="GLW62166.1"/>
    </source>
</evidence>
<keyword evidence="4" id="KW-1185">Reference proteome</keyword>
<proteinExistence type="predicted"/>
<gene>
    <name evidence="3" type="ORF">Arub01_04100</name>
</gene>
<dbReference type="InterPro" id="IPR043917">
    <property type="entry name" value="DUF5753"/>
</dbReference>
<dbReference type="InterPro" id="IPR010982">
    <property type="entry name" value="Lambda_DNA-bd_dom_sf"/>
</dbReference>